<evidence type="ECO:0000256" key="1">
    <source>
        <dbReference type="SAM" id="MobiDB-lite"/>
    </source>
</evidence>
<feature type="compositionally biased region" description="Low complexity" evidence="1">
    <location>
        <begin position="87"/>
        <end position="100"/>
    </location>
</feature>
<proteinExistence type="predicted"/>
<protein>
    <submittedName>
        <fullName evidence="2">Uncharacterized protein</fullName>
    </submittedName>
</protein>
<dbReference type="Proteomes" id="UP001500034">
    <property type="component" value="Unassembled WGS sequence"/>
</dbReference>
<dbReference type="RefSeq" id="WP_345589030.1">
    <property type="nucleotide sequence ID" value="NZ_BAABCQ010000008.1"/>
</dbReference>
<keyword evidence="3" id="KW-1185">Reference proteome</keyword>
<accession>A0ABP7NZ98</accession>
<evidence type="ECO:0000313" key="2">
    <source>
        <dbReference type="EMBL" id="GAA3956386.1"/>
    </source>
</evidence>
<organism evidence="2 3">
    <name type="scientific">Streptomyces marokkonensis</name>
    <dbReference type="NCBI Taxonomy" id="324855"/>
    <lineage>
        <taxon>Bacteria</taxon>
        <taxon>Bacillati</taxon>
        <taxon>Actinomycetota</taxon>
        <taxon>Actinomycetes</taxon>
        <taxon>Kitasatosporales</taxon>
        <taxon>Streptomycetaceae</taxon>
        <taxon>Streptomyces</taxon>
    </lineage>
</organism>
<feature type="region of interest" description="Disordered" evidence="1">
    <location>
        <begin position="53"/>
        <end position="141"/>
    </location>
</feature>
<gene>
    <name evidence="2" type="ORF">GCM10022384_06960</name>
</gene>
<name>A0ABP7NZ98_9ACTN</name>
<dbReference type="EMBL" id="BAABCQ010000008">
    <property type="protein sequence ID" value="GAA3956386.1"/>
    <property type="molecule type" value="Genomic_DNA"/>
</dbReference>
<comment type="caution">
    <text evidence="2">The sequence shown here is derived from an EMBL/GenBank/DDBJ whole genome shotgun (WGS) entry which is preliminary data.</text>
</comment>
<reference evidence="3" key="1">
    <citation type="journal article" date="2019" name="Int. J. Syst. Evol. Microbiol.">
        <title>The Global Catalogue of Microorganisms (GCM) 10K type strain sequencing project: providing services to taxonomists for standard genome sequencing and annotation.</title>
        <authorList>
            <consortium name="The Broad Institute Genomics Platform"/>
            <consortium name="The Broad Institute Genome Sequencing Center for Infectious Disease"/>
            <person name="Wu L."/>
            <person name="Ma J."/>
        </authorList>
    </citation>
    <scope>NUCLEOTIDE SEQUENCE [LARGE SCALE GENOMIC DNA]</scope>
    <source>
        <strain evidence="3">JCM 17027</strain>
    </source>
</reference>
<evidence type="ECO:0000313" key="3">
    <source>
        <dbReference type="Proteomes" id="UP001500034"/>
    </source>
</evidence>
<sequence length="141" mass="14530">MYLDIDTPTTEEAAEEGDEWRVCFQAPAEDTKVTSSTTVRLDLGQWTDADLVQKCPPAKGTTYKIPANDPAYEDGDDNGTTGGGGSANDKSSSSNGSTDGSGAGVVHPGSYCSPPGAAGVTKRGTPMVCGPGSDGRDRWHS</sequence>